<dbReference type="GO" id="GO:0004029">
    <property type="term" value="F:aldehyde dehydrogenase (NAD+) activity"/>
    <property type="evidence" value="ECO:0007669"/>
    <property type="project" value="TreeGrafter"/>
</dbReference>
<dbReference type="GO" id="GO:0005737">
    <property type="term" value="C:cytoplasm"/>
    <property type="evidence" value="ECO:0007669"/>
    <property type="project" value="TreeGrafter"/>
</dbReference>
<proteinExistence type="predicted"/>
<dbReference type="AlphaFoldDB" id="W0NQD0"/>
<dbReference type="Pfam" id="PF01370">
    <property type="entry name" value="Epimerase"/>
    <property type="match status" value="1"/>
</dbReference>
<dbReference type="PANTHER" id="PTHR48079:SF6">
    <property type="entry name" value="NAD(P)-BINDING DOMAIN-CONTAINING PROTEIN-RELATED"/>
    <property type="match status" value="1"/>
</dbReference>
<dbReference type="InterPro" id="IPR036291">
    <property type="entry name" value="NAD(P)-bd_dom_sf"/>
</dbReference>
<dbReference type="InterPro" id="IPR001509">
    <property type="entry name" value="Epimerase_deHydtase"/>
</dbReference>
<reference evidence="2" key="1">
    <citation type="journal article" date="2013" name="Front. Microbiol.">
        <title>Metatranscriptomic and functional metagenomic analysis of methylphosphonate utilization by marine bacteria.</title>
        <authorList>
            <person name="Martinez A."/>
            <person name="Ventouras L.A."/>
            <person name="Wilson S.T."/>
            <person name="Karl D.M."/>
            <person name="Delong E.F."/>
        </authorList>
    </citation>
    <scope>NUCLEOTIDE SEQUENCE</scope>
</reference>
<feature type="domain" description="NAD-dependent epimerase/dehydratase" evidence="1">
    <location>
        <begin position="29"/>
        <end position="199"/>
    </location>
</feature>
<organism evidence="2">
    <name type="scientific">uncultured bacterium B3TF_MPn2</name>
    <dbReference type="NCBI Taxonomy" id="1439867"/>
    <lineage>
        <taxon>Bacteria</taxon>
        <taxon>environmental samples</taxon>
    </lineage>
</organism>
<protein>
    <submittedName>
        <fullName evidence="2">COG0451 Nucleoside-diphosphate-sugar epimerases</fullName>
    </submittedName>
</protein>
<evidence type="ECO:0000313" key="2">
    <source>
        <dbReference type="EMBL" id="AHG53002.1"/>
    </source>
</evidence>
<dbReference type="PANTHER" id="PTHR48079">
    <property type="entry name" value="PROTEIN YEEZ"/>
    <property type="match status" value="1"/>
</dbReference>
<dbReference type="Gene3D" id="3.40.50.720">
    <property type="entry name" value="NAD(P)-binding Rossmann-like Domain"/>
    <property type="match status" value="1"/>
</dbReference>
<sequence length="349" mass="37683">MRDEAPNVGSSVKKHEGRGADAPVSLRLLITGATGYLGRELVRQCLITGHHLTLVVRNAAACPIEWEIDQRIEIIEGDLVEMKAVPQSDVVLHLAASLAGDAATQQRDTVEASRSLLIAALRTETPPGFVLASSMAVYGAMGLRPGDVVDETTPLEEAAHLRDTYCRAKLGQELLFSSAASDAGLPLQVLRIGAIWGPGRLWNGHLGIGLGPALLRLEAAGDLPLAHLRHAAQALRLAAEAAGRGESAVVNVVDSDLPSRAQYLAAHRKTGWPRLTLSLPWRWLEIVARLTGSRLRPGLLKTPTLRYRMLPLRYDNATLRRMGWQPEAGFDALMEEALQATPPQEAPHG</sequence>
<evidence type="ECO:0000259" key="1">
    <source>
        <dbReference type="Pfam" id="PF01370"/>
    </source>
</evidence>
<name>W0NQD0_9BACT</name>
<dbReference type="SUPFAM" id="SSF51735">
    <property type="entry name" value="NAD(P)-binding Rossmann-fold domains"/>
    <property type="match status" value="1"/>
</dbReference>
<dbReference type="InterPro" id="IPR051783">
    <property type="entry name" value="NAD(P)-dependent_oxidoreduct"/>
</dbReference>
<accession>W0NQD0</accession>
<dbReference type="EMBL" id="KF742555">
    <property type="protein sequence ID" value="AHG53002.1"/>
    <property type="molecule type" value="Genomic_DNA"/>
</dbReference>